<proteinExistence type="predicted"/>
<evidence type="ECO:0000313" key="2">
    <source>
        <dbReference type="EMBL" id="OFI07155.1"/>
    </source>
</evidence>
<keyword evidence="1" id="KW-1133">Transmembrane helix</keyword>
<gene>
    <name evidence="2" type="ORF">CLOACE_03460</name>
</gene>
<name>A0A1E8F140_9CLOT</name>
<evidence type="ECO:0000313" key="3">
    <source>
        <dbReference type="Proteomes" id="UP000175744"/>
    </source>
</evidence>
<feature type="transmembrane region" description="Helical" evidence="1">
    <location>
        <begin position="6"/>
        <end position="24"/>
    </location>
</feature>
<evidence type="ECO:0000256" key="1">
    <source>
        <dbReference type="SAM" id="Phobius"/>
    </source>
</evidence>
<comment type="caution">
    <text evidence="2">The sequence shown here is derived from an EMBL/GenBank/DDBJ whole genome shotgun (WGS) entry which is preliminary data.</text>
</comment>
<sequence length="58" mass="6770">MYFRNIFEMIFGGILVLLALWFLYSGIKKKSTGCNCSNCSAMCPYHKKKQEEENKNIK</sequence>
<dbReference type="Pfam" id="PF12669">
    <property type="entry name" value="FeoB_associated"/>
    <property type="match status" value="1"/>
</dbReference>
<protein>
    <submittedName>
        <fullName evidence="2">Virus attachment protein p12 family protein</fullName>
    </submittedName>
</protein>
<keyword evidence="1" id="KW-0812">Transmembrane</keyword>
<dbReference type="RefSeq" id="WP_084027511.1">
    <property type="nucleotide sequence ID" value="NZ_LZFO01000004.1"/>
</dbReference>
<dbReference type="Proteomes" id="UP000175744">
    <property type="component" value="Unassembled WGS sequence"/>
</dbReference>
<keyword evidence="3" id="KW-1185">Reference proteome</keyword>
<dbReference type="AlphaFoldDB" id="A0A1E8F140"/>
<accession>A0A1E8F140</accession>
<organism evidence="2 3">
    <name type="scientific">Clostridium acetireducens DSM 10703</name>
    <dbReference type="NCBI Taxonomy" id="1121290"/>
    <lineage>
        <taxon>Bacteria</taxon>
        <taxon>Bacillati</taxon>
        <taxon>Bacillota</taxon>
        <taxon>Clostridia</taxon>
        <taxon>Eubacteriales</taxon>
        <taxon>Clostridiaceae</taxon>
        <taxon>Clostridium</taxon>
    </lineage>
</organism>
<reference evidence="2 3" key="1">
    <citation type="submission" date="2016-06" db="EMBL/GenBank/DDBJ databases">
        <title>Genome sequence of Clostridium acetireducens DSM 10703.</title>
        <authorList>
            <person name="Poehlein A."/>
            <person name="Fluechter S."/>
            <person name="Duerre P."/>
            <person name="Daniel R."/>
        </authorList>
    </citation>
    <scope>NUCLEOTIDE SEQUENCE [LARGE SCALE GENOMIC DNA]</scope>
    <source>
        <strain evidence="2 3">DSM 10703</strain>
    </source>
</reference>
<dbReference type="EMBL" id="LZFO01000004">
    <property type="protein sequence ID" value="OFI07155.1"/>
    <property type="molecule type" value="Genomic_DNA"/>
</dbReference>
<keyword evidence="1" id="KW-0472">Membrane</keyword>